<dbReference type="WBParaSite" id="SSLN_0001554401-mRNA-1">
    <property type="protein sequence ID" value="SSLN_0001554401-mRNA-1"/>
    <property type="gene ID" value="SSLN_0001554401"/>
</dbReference>
<dbReference type="EMBL" id="UYSU01039492">
    <property type="protein sequence ID" value="VDM01369.1"/>
    <property type="molecule type" value="Genomic_DNA"/>
</dbReference>
<sequence>MKLSHHVRELLRTAEFLHDVPQSVTLYRVKGIHQIHEGSIEVIPHLLALLFYLAGFKDHIGCSAVSAETTLAFREQALL</sequence>
<name>A0A183TET5_SCHSO</name>
<keyword evidence="2" id="KW-1185">Reference proteome</keyword>
<dbReference type="OrthoDB" id="6306159at2759"/>
<evidence type="ECO:0000313" key="3">
    <source>
        <dbReference type="WBParaSite" id="SSLN_0001554401-mRNA-1"/>
    </source>
</evidence>
<gene>
    <name evidence="1" type="ORF">SSLN_LOCUS14983</name>
</gene>
<accession>A0A183TET5</accession>
<dbReference type="AlphaFoldDB" id="A0A183TET5"/>
<evidence type="ECO:0000313" key="1">
    <source>
        <dbReference type="EMBL" id="VDM01369.1"/>
    </source>
</evidence>
<reference evidence="3" key="1">
    <citation type="submission" date="2016-06" db="UniProtKB">
        <authorList>
            <consortium name="WormBaseParasite"/>
        </authorList>
    </citation>
    <scope>IDENTIFICATION</scope>
</reference>
<reference evidence="1 2" key="2">
    <citation type="submission" date="2018-11" db="EMBL/GenBank/DDBJ databases">
        <authorList>
            <consortium name="Pathogen Informatics"/>
        </authorList>
    </citation>
    <scope>NUCLEOTIDE SEQUENCE [LARGE SCALE GENOMIC DNA]</scope>
    <source>
        <strain evidence="1 2">NST_G2</strain>
    </source>
</reference>
<organism evidence="3">
    <name type="scientific">Schistocephalus solidus</name>
    <name type="common">Tapeworm</name>
    <dbReference type="NCBI Taxonomy" id="70667"/>
    <lineage>
        <taxon>Eukaryota</taxon>
        <taxon>Metazoa</taxon>
        <taxon>Spiralia</taxon>
        <taxon>Lophotrochozoa</taxon>
        <taxon>Platyhelminthes</taxon>
        <taxon>Cestoda</taxon>
        <taxon>Eucestoda</taxon>
        <taxon>Diphyllobothriidea</taxon>
        <taxon>Diphyllobothriidae</taxon>
        <taxon>Schistocephalus</taxon>
    </lineage>
</organism>
<protein>
    <submittedName>
        <fullName evidence="3">HD_domain domain-containing protein</fullName>
    </submittedName>
</protein>
<proteinExistence type="predicted"/>
<evidence type="ECO:0000313" key="2">
    <source>
        <dbReference type="Proteomes" id="UP000275846"/>
    </source>
</evidence>
<dbReference type="Proteomes" id="UP000275846">
    <property type="component" value="Unassembled WGS sequence"/>
</dbReference>